<keyword evidence="1" id="KW-0808">Transferase</keyword>
<dbReference type="AlphaFoldDB" id="A0A0N8GPC2"/>
<dbReference type="SUPFAM" id="SSF55874">
    <property type="entry name" value="ATPase domain of HSP90 chaperone/DNA topoisomerase II/histidine kinase"/>
    <property type="match status" value="1"/>
</dbReference>
<accession>A0A0N8GPC2</accession>
<dbReference type="Pfam" id="PF13581">
    <property type="entry name" value="HATPase_c_2"/>
    <property type="match status" value="1"/>
</dbReference>
<evidence type="ECO:0000313" key="4">
    <source>
        <dbReference type="Proteomes" id="UP000050277"/>
    </source>
</evidence>
<dbReference type="Gene3D" id="3.30.565.10">
    <property type="entry name" value="Histidine kinase-like ATPase, C-terminal domain"/>
    <property type="match status" value="1"/>
</dbReference>
<comment type="caution">
    <text evidence="3">The sequence shown here is derived from an EMBL/GenBank/DDBJ whole genome shotgun (WGS) entry which is preliminary data.</text>
</comment>
<feature type="domain" description="Histidine kinase/HSP90-like ATPase" evidence="2">
    <location>
        <begin position="8"/>
        <end position="132"/>
    </location>
</feature>
<gene>
    <name evidence="3" type="ORF">SE18_23805</name>
</gene>
<evidence type="ECO:0000256" key="1">
    <source>
        <dbReference type="ARBA" id="ARBA00022527"/>
    </source>
</evidence>
<keyword evidence="4" id="KW-1185">Reference proteome</keyword>
<dbReference type="EMBL" id="LGKP01000038">
    <property type="protein sequence ID" value="KPL80490.1"/>
    <property type="molecule type" value="Genomic_DNA"/>
</dbReference>
<dbReference type="InterPro" id="IPR050267">
    <property type="entry name" value="Anti-sigma-factor_SerPK"/>
</dbReference>
<organism evidence="3 4">
    <name type="scientific">Herpetosiphon geysericola</name>
    <dbReference type="NCBI Taxonomy" id="70996"/>
    <lineage>
        <taxon>Bacteria</taxon>
        <taxon>Bacillati</taxon>
        <taxon>Chloroflexota</taxon>
        <taxon>Chloroflexia</taxon>
        <taxon>Herpetosiphonales</taxon>
        <taxon>Herpetosiphonaceae</taxon>
        <taxon>Herpetosiphon</taxon>
    </lineage>
</organism>
<dbReference type="PANTHER" id="PTHR35526:SF3">
    <property type="entry name" value="ANTI-SIGMA-F FACTOR RSBW"/>
    <property type="match status" value="1"/>
</dbReference>
<keyword evidence="1" id="KW-0418">Kinase</keyword>
<dbReference type="OrthoDB" id="9798941at2"/>
<dbReference type="RefSeq" id="WP_054536974.1">
    <property type="nucleotide sequence ID" value="NZ_LGKP01000038.1"/>
</dbReference>
<protein>
    <recommendedName>
        <fullName evidence="2">Histidine kinase/HSP90-like ATPase domain-containing protein</fullName>
    </recommendedName>
</protein>
<dbReference type="InterPro" id="IPR036890">
    <property type="entry name" value="HATPase_C_sf"/>
</dbReference>
<dbReference type="InterPro" id="IPR003594">
    <property type="entry name" value="HATPase_dom"/>
</dbReference>
<keyword evidence="1" id="KW-0723">Serine/threonine-protein kinase</keyword>
<name>A0A0N8GPC2_9CHLR</name>
<sequence length="156" mass="17819">MVNIVMAARIDTLVEIATAIRQFLHTLPLLDDDQQTTYAIELAVHEVCTNIILHAYTATDLGSIVLNARFHPYQKQLEINIYDWGTPFSPEHRVLPDLEDGQEGGYGLFIVEQLVDSLHYRRIATTNHWRLIKNIGAAHDHSSSNPRYPNRDRDDS</sequence>
<dbReference type="Proteomes" id="UP000050277">
    <property type="component" value="Unassembled WGS sequence"/>
</dbReference>
<dbReference type="STRING" id="70996.SE18_23805"/>
<dbReference type="CDD" id="cd16936">
    <property type="entry name" value="HATPase_RsbW-like"/>
    <property type="match status" value="1"/>
</dbReference>
<reference evidence="3 4" key="1">
    <citation type="submission" date="2015-07" db="EMBL/GenBank/DDBJ databases">
        <title>Whole genome sequence of Herpetosiphon geysericola DSM 7119.</title>
        <authorList>
            <person name="Hemp J."/>
            <person name="Ward L.M."/>
            <person name="Pace L.A."/>
            <person name="Fischer W.W."/>
        </authorList>
    </citation>
    <scope>NUCLEOTIDE SEQUENCE [LARGE SCALE GENOMIC DNA]</scope>
    <source>
        <strain evidence="3 4">DSM 7119</strain>
    </source>
</reference>
<evidence type="ECO:0000259" key="2">
    <source>
        <dbReference type="Pfam" id="PF13581"/>
    </source>
</evidence>
<proteinExistence type="predicted"/>
<dbReference type="GO" id="GO:0004674">
    <property type="term" value="F:protein serine/threonine kinase activity"/>
    <property type="evidence" value="ECO:0007669"/>
    <property type="project" value="UniProtKB-KW"/>
</dbReference>
<dbReference type="PANTHER" id="PTHR35526">
    <property type="entry name" value="ANTI-SIGMA-F FACTOR RSBW-RELATED"/>
    <property type="match status" value="1"/>
</dbReference>
<evidence type="ECO:0000313" key="3">
    <source>
        <dbReference type="EMBL" id="KPL80490.1"/>
    </source>
</evidence>